<organism evidence="2 3">
    <name type="scientific">Corallococcus carmarthensis</name>
    <dbReference type="NCBI Taxonomy" id="2316728"/>
    <lineage>
        <taxon>Bacteria</taxon>
        <taxon>Pseudomonadati</taxon>
        <taxon>Myxococcota</taxon>
        <taxon>Myxococcia</taxon>
        <taxon>Myxococcales</taxon>
        <taxon>Cystobacterineae</taxon>
        <taxon>Myxococcaceae</taxon>
        <taxon>Corallococcus</taxon>
    </lineage>
</organism>
<dbReference type="AlphaFoldDB" id="A0A3A8KRM8"/>
<keyword evidence="3" id="KW-1185">Reference proteome</keyword>
<reference evidence="3" key="1">
    <citation type="submission" date="2018-09" db="EMBL/GenBank/DDBJ databases">
        <authorList>
            <person name="Livingstone P.G."/>
            <person name="Whitworth D.E."/>
        </authorList>
    </citation>
    <scope>NUCLEOTIDE SEQUENCE [LARGE SCALE GENOMIC DNA]</scope>
    <source>
        <strain evidence="3">CA043D</strain>
    </source>
</reference>
<name>A0A3A8KRM8_9BACT</name>
<accession>A0A3A8KRM8</accession>
<evidence type="ECO:0000256" key="1">
    <source>
        <dbReference type="SAM" id="SignalP"/>
    </source>
</evidence>
<keyword evidence="1" id="KW-0732">Signal</keyword>
<dbReference type="RefSeq" id="WP_120602096.1">
    <property type="nucleotide sequence ID" value="NZ_RAWE01000022.1"/>
</dbReference>
<dbReference type="Proteomes" id="UP000268313">
    <property type="component" value="Unassembled WGS sequence"/>
</dbReference>
<sequence>MSFSPRLIALALVCLVACSSSEYSTRGESEAKPRADTAGVILFGLPSFPKNMQSYCRNSSDTAMTNYEAKRGAIPDDLVKCTSVHLQADCLRAALAKHSSNWSGADEAWEARFPAADWDNLPNTAYADAEDALDNAEDTHPACKGKGVALRAGAIVGHILAGAGTADGKPLDWTAHKSPARAATFDFESFIPARAADFGAPREAQEVWTAWRNEAITEARSAAANAYLAQKEGRLDVDGAKCFVWTRFSRASGGSMSLIDARAIALGEKIRKVPINAPAWVKATSNKIQDEAEEKCDDSDNIGVKYMNRIESDARLAALRSEADAAMMGMLRFVNNAKIFVEAAATGGLSPANLPLPFLGGDLVEKYRPHKGYDGPL</sequence>
<feature type="chain" id="PRO_5017416635" description="Imelysin-like domain-containing protein" evidence="1">
    <location>
        <begin position="25"/>
        <end position="377"/>
    </location>
</feature>
<feature type="signal peptide" evidence="1">
    <location>
        <begin position="1"/>
        <end position="24"/>
    </location>
</feature>
<dbReference type="EMBL" id="RAWE01000022">
    <property type="protein sequence ID" value="RKH05042.1"/>
    <property type="molecule type" value="Genomic_DNA"/>
</dbReference>
<protein>
    <recommendedName>
        <fullName evidence="4">Imelysin-like domain-containing protein</fullName>
    </recommendedName>
</protein>
<gene>
    <name evidence="2" type="ORF">D7X32_08975</name>
</gene>
<proteinExistence type="predicted"/>
<evidence type="ECO:0000313" key="2">
    <source>
        <dbReference type="EMBL" id="RKH05042.1"/>
    </source>
</evidence>
<comment type="caution">
    <text evidence="2">The sequence shown here is derived from an EMBL/GenBank/DDBJ whole genome shotgun (WGS) entry which is preliminary data.</text>
</comment>
<evidence type="ECO:0008006" key="4">
    <source>
        <dbReference type="Google" id="ProtNLM"/>
    </source>
</evidence>
<evidence type="ECO:0000313" key="3">
    <source>
        <dbReference type="Proteomes" id="UP000268313"/>
    </source>
</evidence>